<accession>A0A554NCM0</accession>
<dbReference type="InParanoid" id="A0A554NCM0"/>
<dbReference type="SUPFAM" id="SSF54637">
    <property type="entry name" value="Thioesterase/thiol ester dehydrase-isomerase"/>
    <property type="match status" value="1"/>
</dbReference>
<evidence type="ECO:0000313" key="3">
    <source>
        <dbReference type="Proteomes" id="UP000319894"/>
    </source>
</evidence>
<dbReference type="EMBL" id="QMDX01000002">
    <property type="protein sequence ID" value="TSD15123.1"/>
    <property type="molecule type" value="Genomic_DNA"/>
</dbReference>
<organism evidence="2 3">
    <name type="scientific">Haloglomus irregulare</name>
    <dbReference type="NCBI Taxonomy" id="2234134"/>
    <lineage>
        <taxon>Archaea</taxon>
        <taxon>Methanobacteriati</taxon>
        <taxon>Methanobacteriota</taxon>
        <taxon>Stenosarchaea group</taxon>
        <taxon>Halobacteria</taxon>
        <taxon>Halobacteriales</taxon>
        <taxon>Natronomonadaceae</taxon>
        <taxon>Haloglomus</taxon>
    </lineage>
</organism>
<reference evidence="2 3" key="1">
    <citation type="submission" date="2018-06" db="EMBL/GenBank/DDBJ databases">
        <title>Natronomonas sp. F16-60 a new haloarchaeon isolated from a solar saltern of Isla Cristina, Huelva, Spain.</title>
        <authorList>
            <person name="Duran-Viseras A."/>
            <person name="Sanchez-Porro C."/>
            <person name="Ventosa A."/>
        </authorList>
    </citation>
    <scope>NUCLEOTIDE SEQUENCE [LARGE SCALE GENOMIC DNA]</scope>
    <source>
        <strain evidence="2 3">F16-60</strain>
    </source>
</reference>
<sequence>MSDQAIERAVRQLRNAEVAAAETATVRDGTNVFPEDAGEPVRVLDAGSAVRTVEDLARTALAEYLPEGVGIATRNGEFELTAPAAEGVDVRFDTELFAVHSTQVTFSGTVERAVDGTEVGVVTVNFRLLDRQRFPGSGSHGEQPRPGGEGQG</sequence>
<keyword evidence="3" id="KW-1185">Reference proteome</keyword>
<name>A0A554NCM0_9EURY</name>
<dbReference type="RefSeq" id="WP_144260963.1">
    <property type="nucleotide sequence ID" value="NZ_QMDX01000002.1"/>
</dbReference>
<protein>
    <submittedName>
        <fullName evidence="2">Uncharacterized protein</fullName>
    </submittedName>
</protein>
<feature type="region of interest" description="Disordered" evidence="1">
    <location>
        <begin position="132"/>
        <end position="152"/>
    </location>
</feature>
<dbReference type="InterPro" id="IPR029069">
    <property type="entry name" value="HotDog_dom_sf"/>
</dbReference>
<evidence type="ECO:0000256" key="1">
    <source>
        <dbReference type="SAM" id="MobiDB-lite"/>
    </source>
</evidence>
<dbReference type="AlphaFoldDB" id="A0A554NCM0"/>
<evidence type="ECO:0000313" key="2">
    <source>
        <dbReference type="EMBL" id="TSD15123.1"/>
    </source>
</evidence>
<comment type="caution">
    <text evidence="2">The sequence shown here is derived from an EMBL/GenBank/DDBJ whole genome shotgun (WGS) entry which is preliminary data.</text>
</comment>
<gene>
    <name evidence="2" type="ORF">DP107_04525</name>
</gene>
<dbReference type="Gene3D" id="3.10.129.10">
    <property type="entry name" value="Hotdog Thioesterase"/>
    <property type="match status" value="1"/>
</dbReference>
<dbReference type="Proteomes" id="UP000319894">
    <property type="component" value="Unassembled WGS sequence"/>
</dbReference>
<proteinExistence type="predicted"/>